<evidence type="ECO:0000256" key="1">
    <source>
        <dbReference type="SAM" id="MobiDB-lite"/>
    </source>
</evidence>
<dbReference type="EMBL" id="CP000979">
    <property type="protein sequence ID" value="ACH93848.1"/>
    <property type="molecule type" value="Genomic_DNA"/>
</dbReference>
<feature type="compositionally biased region" description="Acidic residues" evidence="1">
    <location>
        <begin position="43"/>
        <end position="53"/>
    </location>
</feature>
<evidence type="ECO:0000313" key="2">
    <source>
        <dbReference type="EMBL" id="ACH93848.1"/>
    </source>
</evidence>
<keyword evidence="2" id="KW-0614">Plasmid</keyword>
<sequence length="290" mass="33310">MKLIYKIIFILSAFLIYCCSQNTKNPTDDTRANAPFNQLSSSPEEEEEEEEILTDTPRKVKTPKEVAYDALTASFNALETLYHHKDEGFDISSLFEEINKKFNKDSHRLHIQDVQDKVTYSISGNINCLENLKKIVLHSSITNKDEYMKEQNAKPLIYKLSDIAKHSINIILKDDNKFGKGKLEQLQQSQNIQGINTLKDMLDDMHSQWQEIVKSTQDIIEKAAQHDSKDNIIEELKPILTLETLKDDQVYSAQENGDPKLCKLKNHFKTLCSKVIDQVQELLNEINPAP</sequence>
<dbReference type="AlphaFoldDB" id="B5RNB2"/>
<dbReference type="RefSeq" id="WP_012539391.1">
    <property type="nucleotide sequence ID" value="NC_011247.1"/>
</dbReference>
<proteinExistence type="predicted"/>
<reference evidence="2 3" key="1">
    <citation type="journal article" date="2008" name="PLoS Genet.">
        <title>The genome of Borrelia recurrentis, the agent of deadly louse-borne relapsing fever, is a degraded subset of tick-borne Borrelia duttonii.</title>
        <authorList>
            <person name="Lescot M."/>
            <person name="Audic S."/>
            <person name="Robert C."/>
            <person name="Nguyen T.T."/>
            <person name="Blanc G."/>
            <person name="Cutler S.J."/>
            <person name="Wincker P."/>
            <person name="Couloux A."/>
            <person name="Claverie J.-M."/>
            <person name="Raoult D."/>
            <person name="Drancourt M."/>
        </authorList>
    </citation>
    <scope>NUCLEOTIDE SEQUENCE [LARGE SCALE GENOMIC DNA]</scope>
    <source>
        <strain evidence="2 3">Ly</strain>
    </source>
</reference>
<name>B5RNB2_BORDL</name>
<protein>
    <submittedName>
        <fullName evidence="2">Uncharacterized protein</fullName>
    </submittedName>
</protein>
<geneLocation type="plasmid" evidence="2 3">
    <name>pl165</name>
</geneLocation>
<organism evidence="2 3">
    <name type="scientific">Borrelia duttonii (strain Ly)</name>
    <dbReference type="NCBI Taxonomy" id="412419"/>
    <lineage>
        <taxon>Bacteria</taxon>
        <taxon>Pseudomonadati</taxon>
        <taxon>Spirochaetota</taxon>
        <taxon>Spirochaetia</taxon>
        <taxon>Spirochaetales</taxon>
        <taxon>Borreliaceae</taxon>
        <taxon>Borrelia</taxon>
    </lineage>
</organism>
<feature type="region of interest" description="Disordered" evidence="1">
    <location>
        <begin position="27"/>
        <end position="55"/>
    </location>
</feature>
<keyword evidence="3" id="KW-1185">Reference proteome</keyword>
<gene>
    <name evidence="2" type="ordered locus">BDU_1052</name>
</gene>
<dbReference type="Proteomes" id="UP000000611">
    <property type="component" value="Plasmid pl165"/>
</dbReference>
<evidence type="ECO:0000313" key="3">
    <source>
        <dbReference type="Proteomes" id="UP000000611"/>
    </source>
</evidence>
<accession>B5RNB2</accession>
<dbReference type="KEGG" id="bdu:BDU_1052"/>
<dbReference type="HOGENOM" id="CLU_076832_2_0_12"/>